<name>A0ABV6JRW8_9PROT</name>
<organism evidence="2 3">
    <name type="scientific">Roseomonas elaeocarpi</name>
    <dbReference type="NCBI Taxonomy" id="907779"/>
    <lineage>
        <taxon>Bacteria</taxon>
        <taxon>Pseudomonadati</taxon>
        <taxon>Pseudomonadota</taxon>
        <taxon>Alphaproteobacteria</taxon>
        <taxon>Acetobacterales</taxon>
        <taxon>Roseomonadaceae</taxon>
        <taxon>Roseomonas</taxon>
    </lineage>
</organism>
<gene>
    <name evidence="2" type="ORF">ACFFGY_09450</name>
</gene>
<evidence type="ECO:0000313" key="2">
    <source>
        <dbReference type="EMBL" id="MFC0408471.1"/>
    </source>
</evidence>
<keyword evidence="1" id="KW-0732">Signal</keyword>
<dbReference type="RefSeq" id="WP_377044223.1">
    <property type="nucleotide sequence ID" value="NZ_JBHLUN010000006.1"/>
</dbReference>
<evidence type="ECO:0000313" key="3">
    <source>
        <dbReference type="Proteomes" id="UP001589865"/>
    </source>
</evidence>
<feature type="signal peptide" evidence="1">
    <location>
        <begin position="1"/>
        <end position="15"/>
    </location>
</feature>
<sequence>MLRCLPLLLGALALAAPLISCGPPPYQVEPPRTYQTPYVPPTAANPPYVRPYVPPPGVAQPDYLGEPQAPALHIPVEG</sequence>
<accession>A0ABV6JRW8</accession>
<evidence type="ECO:0000256" key="1">
    <source>
        <dbReference type="SAM" id="SignalP"/>
    </source>
</evidence>
<dbReference type="EMBL" id="JBHLUN010000006">
    <property type="protein sequence ID" value="MFC0408471.1"/>
    <property type="molecule type" value="Genomic_DNA"/>
</dbReference>
<keyword evidence="3" id="KW-1185">Reference proteome</keyword>
<proteinExistence type="predicted"/>
<feature type="chain" id="PRO_5046751603" evidence="1">
    <location>
        <begin position="16"/>
        <end position="78"/>
    </location>
</feature>
<reference evidence="2 3" key="1">
    <citation type="submission" date="2024-09" db="EMBL/GenBank/DDBJ databases">
        <authorList>
            <person name="Sun Q."/>
            <person name="Mori K."/>
        </authorList>
    </citation>
    <scope>NUCLEOTIDE SEQUENCE [LARGE SCALE GENOMIC DNA]</scope>
    <source>
        <strain evidence="2 3">TBRC 5777</strain>
    </source>
</reference>
<dbReference type="Proteomes" id="UP001589865">
    <property type="component" value="Unassembled WGS sequence"/>
</dbReference>
<protein>
    <submittedName>
        <fullName evidence="2">Uncharacterized protein</fullName>
    </submittedName>
</protein>
<comment type="caution">
    <text evidence="2">The sequence shown here is derived from an EMBL/GenBank/DDBJ whole genome shotgun (WGS) entry which is preliminary data.</text>
</comment>